<dbReference type="OrthoDB" id="10256179at2759"/>
<dbReference type="PANTHER" id="PTHR22870">
    <property type="entry name" value="REGULATOR OF CHROMOSOME CONDENSATION"/>
    <property type="match status" value="1"/>
</dbReference>
<keyword evidence="1" id="KW-0677">Repeat</keyword>
<evidence type="ECO:0000256" key="2">
    <source>
        <dbReference type="PROSITE-ProRule" id="PRU00235"/>
    </source>
</evidence>
<evidence type="ECO:0000313" key="4">
    <source>
        <dbReference type="Proteomes" id="UP000728032"/>
    </source>
</evidence>
<sequence length="252" mass="28942">MFLTSDDCVYGWGNNTFGQLGRGPGSDKPNEDTFRVNFDQNHKIKSIYCCDYSTFAITSEGQVFSWGRNDWYNLGHNSSDNIWEPQLIEDMTGIKTICSGGVVSEVNDYKRLYEELHSLGSGAFGEYKSLLTGFFLNQSSQQLMYYLYVSHLYYREGKGKRRERNEALCAPFAWNMKVIDCPGHHIICCACYVGDNARQRTLYAEYNVGPGYRICPVCRQRSGPDIRPVEDWMYVVAEEGEEEDQPDPFDYL</sequence>
<dbReference type="Proteomes" id="UP000728032">
    <property type="component" value="Unassembled WGS sequence"/>
</dbReference>
<feature type="repeat" description="RCC1" evidence="2">
    <location>
        <begin position="7"/>
        <end position="60"/>
    </location>
</feature>
<reference evidence="3" key="1">
    <citation type="submission" date="2020-11" db="EMBL/GenBank/DDBJ databases">
        <authorList>
            <person name="Tran Van P."/>
        </authorList>
    </citation>
    <scope>NUCLEOTIDE SEQUENCE</scope>
</reference>
<gene>
    <name evidence="3" type="ORF">ONB1V03_LOCUS12224</name>
</gene>
<keyword evidence="4" id="KW-1185">Reference proteome</keyword>
<dbReference type="AlphaFoldDB" id="A0A7R9QSH6"/>
<dbReference type="Pfam" id="PF00415">
    <property type="entry name" value="RCC1"/>
    <property type="match status" value="2"/>
</dbReference>
<dbReference type="EMBL" id="OC924549">
    <property type="protein sequence ID" value="CAD7655581.1"/>
    <property type="molecule type" value="Genomic_DNA"/>
</dbReference>
<dbReference type="Gene3D" id="2.130.10.30">
    <property type="entry name" value="Regulator of chromosome condensation 1/beta-lactamase-inhibitor protein II"/>
    <property type="match status" value="1"/>
</dbReference>
<dbReference type="EMBL" id="CAJPVJ010009724">
    <property type="protein sequence ID" value="CAG2172768.1"/>
    <property type="molecule type" value="Genomic_DNA"/>
</dbReference>
<dbReference type="SUPFAM" id="SSF50985">
    <property type="entry name" value="RCC1/BLIP-II"/>
    <property type="match status" value="1"/>
</dbReference>
<name>A0A7R9QSH6_9ACAR</name>
<evidence type="ECO:0000313" key="3">
    <source>
        <dbReference type="EMBL" id="CAD7655581.1"/>
    </source>
</evidence>
<dbReference type="PROSITE" id="PS50012">
    <property type="entry name" value="RCC1_3"/>
    <property type="match status" value="2"/>
</dbReference>
<organism evidence="3">
    <name type="scientific">Oppiella nova</name>
    <dbReference type="NCBI Taxonomy" id="334625"/>
    <lineage>
        <taxon>Eukaryota</taxon>
        <taxon>Metazoa</taxon>
        <taxon>Ecdysozoa</taxon>
        <taxon>Arthropoda</taxon>
        <taxon>Chelicerata</taxon>
        <taxon>Arachnida</taxon>
        <taxon>Acari</taxon>
        <taxon>Acariformes</taxon>
        <taxon>Sarcoptiformes</taxon>
        <taxon>Oribatida</taxon>
        <taxon>Brachypylina</taxon>
        <taxon>Oppioidea</taxon>
        <taxon>Oppiidae</taxon>
        <taxon>Oppiella</taxon>
    </lineage>
</organism>
<dbReference type="InterPro" id="IPR051210">
    <property type="entry name" value="Ub_ligase/GEF_domain"/>
</dbReference>
<evidence type="ECO:0000256" key="1">
    <source>
        <dbReference type="ARBA" id="ARBA00022737"/>
    </source>
</evidence>
<protein>
    <submittedName>
        <fullName evidence="3">Uncharacterized protein</fullName>
    </submittedName>
</protein>
<feature type="repeat" description="RCC1" evidence="2">
    <location>
        <begin position="61"/>
        <end position="110"/>
    </location>
</feature>
<dbReference type="InterPro" id="IPR009091">
    <property type="entry name" value="RCC1/BLIP-II"/>
</dbReference>
<dbReference type="InterPro" id="IPR000408">
    <property type="entry name" value="Reg_chr_condens"/>
</dbReference>
<proteinExistence type="predicted"/>
<dbReference type="PANTHER" id="PTHR22870:SF408">
    <property type="entry name" value="OS09G0560450 PROTEIN"/>
    <property type="match status" value="1"/>
</dbReference>
<accession>A0A7R9QSH6</accession>